<evidence type="ECO:0000259" key="2">
    <source>
        <dbReference type="PROSITE" id="PS51898"/>
    </source>
</evidence>
<name>A0ABT6GCJ6_9PROT</name>
<evidence type="ECO:0000256" key="1">
    <source>
        <dbReference type="ARBA" id="ARBA00023172"/>
    </source>
</evidence>
<dbReference type="SUPFAM" id="SSF56349">
    <property type="entry name" value="DNA breaking-rejoining enzymes"/>
    <property type="match status" value="1"/>
</dbReference>
<comment type="caution">
    <text evidence="3">The sequence shown here is derived from an EMBL/GenBank/DDBJ whole genome shotgun (WGS) entry which is preliminary data.</text>
</comment>
<dbReference type="Proteomes" id="UP001529180">
    <property type="component" value="Unassembled WGS sequence"/>
</dbReference>
<accession>A0ABT6GCJ6</accession>
<dbReference type="PROSITE" id="PS51898">
    <property type="entry name" value="TYR_RECOMBINASE"/>
    <property type="match status" value="1"/>
</dbReference>
<gene>
    <name evidence="3" type="ORF">P7680_11965</name>
</gene>
<protein>
    <submittedName>
        <fullName evidence="3">Site-specific integrase</fullName>
    </submittedName>
</protein>
<dbReference type="CDD" id="cd00397">
    <property type="entry name" value="DNA_BRE_C"/>
    <property type="match status" value="1"/>
</dbReference>
<proteinExistence type="predicted"/>
<dbReference type="Gene3D" id="1.10.443.10">
    <property type="entry name" value="Intergrase catalytic core"/>
    <property type="match status" value="1"/>
</dbReference>
<dbReference type="InterPro" id="IPR013762">
    <property type="entry name" value="Integrase-like_cat_sf"/>
</dbReference>
<feature type="domain" description="Tyr recombinase" evidence="2">
    <location>
        <begin position="159"/>
        <end position="390"/>
    </location>
</feature>
<dbReference type="InterPro" id="IPR011010">
    <property type="entry name" value="DNA_brk_join_enz"/>
</dbReference>
<dbReference type="RefSeq" id="WP_114102772.1">
    <property type="nucleotide sequence ID" value="NZ_JARSBO010000005.1"/>
</dbReference>
<dbReference type="EMBL" id="JARSBO010000005">
    <property type="protein sequence ID" value="MDG4719715.1"/>
    <property type="molecule type" value="Genomic_DNA"/>
</dbReference>
<evidence type="ECO:0000313" key="3">
    <source>
        <dbReference type="EMBL" id="MDG4719715.1"/>
    </source>
</evidence>
<dbReference type="InterPro" id="IPR002104">
    <property type="entry name" value="Integrase_catalytic"/>
</dbReference>
<keyword evidence="1" id="KW-0233">DNA recombination</keyword>
<evidence type="ECO:0000313" key="4">
    <source>
        <dbReference type="Proteomes" id="UP001529180"/>
    </source>
</evidence>
<sequence length="414" mass="47748">MPTIVINSPHLPNHLLGALSADTDGVPRYWIIVWLDSLKPKLAKSTRRRYCRHLNTFYDYSEELYGRRTFDRAISDLDFDQIETILSGYLYRLRNLQKHESSGNHAHDIWNTCTAFLFDLLNYLVPQSYDNKVGELFERLKHRVNLYDQLTLSAHARPTSAKVLPAAVLTELCEIFNPNSSSNPFRTEKQRWRNYLIFHLLTSLGVRRSELLLLTTTSVKQDTFYGSNGCQTKTWISIEPPNVKIRDPRHTEPSLKTSFSARNIPVNSELTAIHDTYLRNFRTRSPYPYLLTSRNGLPLSTARVNSVFARAKENLSNNALNCIANGTPLSPHALRHTAAVYRIRKHIDQGDSLEIAVEKLRVFFGWAPTSQMPRLYARAYFESSHQDVWSENFDRFIHGLRLTLGGRSHEQTRV</sequence>
<keyword evidence="4" id="KW-1185">Reference proteome</keyword>
<organism evidence="3 4">
    <name type="scientific">Thalassospira aquimaris</name>
    <dbReference type="NCBI Taxonomy" id="3037796"/>
    <lineage>
        <taxon>Bacteria</taxon>
        <taxon>Pseudomonadati</taxon>
        <taxon>Pseudomonadota</taxon>
        <taxon>Alphaproteobacteria</taxon>
        <taxon>Rhodospirillales</taxon>
        <taxon>Thalassospiraceae</taxon>
        <taxon>Thalassospira</taxon>
    </lineage>
</organism>
<reference evidence="3 4" key="1">
    <citation type="submission" date="2023-03" db="EMBL/GenBank/DDBJ databases">
        <title>Strain FZY0004 represents a novel species in the genus Thalassospira isolated from seawater.</title>
        <authorList>
            <person name="Fu Z.-Y."/>
        </authorList>
    </citation>
    <scope>NUCLEOTIDE SEQUENCE [LARGE SCALE GENOMIC DNA]</scope>
    <source>
        <strain evidence="3 4">FZY0004</strain>
    </source>
</reference>
<dbReference type="Pfam" id="PF00589">
    <property type="entry name" value="Phage_integrase"/>
    <property type="match status" value="1"/>
</dbReference>